<dbReference type="Gene3D" id="6.10.250.2120">
    <property type="match status" value="2"/>
</dbReference>
<keyword evidence="4" id="KW-1185">Reference proteome</keyword>
<proteinExistence type="predicted"/>
<organism evidence="3 4">
    <name type="scientific">Bartonella fuyuanensis</name>
    <dbReference type="NCBI Taxonomy" id="1460968"/>
    <lineage>
        <taxon>Bacteria</taxon>
        <taxon>Pseudomonadati</taxon>
        <taxon>Pseudomonadota</taxon>
        <taxon>Alphaproteobacteria</taxon>
        <taxon>Hyphomicrobiales</taxon>
        <taxon>Bartonellaceae</taxon>
        <taxon>Bartonella</taxon>
    </lineage>
</organism>
<feature type="domain" description="Trimeric autotransporter adhesin YadA-like stalk" evidence="2">
    <location>
        <begin position="444"/>
        <end position="473"/>
    </location>
</feature>
<name>A0A840E2P3_9HYPH</name>
<comment type="caution">
    <text evidence="3">The sequence shown here is derived from an EMBL/GenBank/DDBJ whole genome shotgun (WGS) entry which is preliminary data.</text>
</comment>
<dbReference type="Gene3D" id="2.20.70.140">
    <property type="match status" value="2"/>
</dbReference>
<dbReference type="Pfam" id="PF05662">
    <property type="entry name" value="YadA_stalk"/>
    <property type="match status" value="9"/>
</dbReference>
<dbReference type="Gene3D" id="1.20.5.170">
    <property type="match status" value="3"/>
</dbReference>
<accession>A0A840E2P3</accession>
<reference evidence="3 4" key="1">
    <citation type="submission" date="2020-08" db="EMBL/GenBank/DDBJ databases">
        <title>Genomic Encyclopedia of Type Strains, Phase IV (KMG-IV): sequencing the most valuable type-strain genomes for metagenomic binning, comparative biology and taxonomic classification.</title>
        <authorList>
            <person name="Goeker M."/>
        </authorList>
    </citation>
    <scope>NUCLEOTIDE SEQUENCE [LARGE SCALE GENOMIC DNA]</scope>
    <source>
        <strain evidence="3 4">DSM 100694</strain>
    </source>
</reference>
<feature type="domain" description="Trimeric autotransporter adhesin YadA-like head" evidence="1">
    <location>
        <begin position="260"/>
        <end position="286"/>
    </location>
</feature>
<dbReference type="EMBL" id="JACIFE010000001">
    <property type="protein sequence ID" value="MBB4076029.1"/>
    <property type="molecule type" value="Genomic_DNA"/>
</dbReference>
<feature type="domain" description="Trimeric autotransporter adhesin YadA-like stalk" evidence="2">
    <location>
        <begin position="331"/>
        <end position="353"/>
    </location>
</feature>
<feature type="domain" description="Trimeric autotransporter adhesin YadA-like head" evidence="1">
    <location>
        <begin position="202"/>
        <end position="221"/>
    </location>
</feature>
<feature type="domain" description="Trimeric autotransporter adhesin YadA-like head" evidence="1">
    <location>
        <begin position="225"/>
        <end position="251"/>
    </location>
</feature>
<dbReference type="Gene3D" id="6.20.50.100">
    <property type="match status" value="1"/>
</dbReference>
<feature type="domain" description="Trimeric autotransporter adhesin YadA-like head" evidence="1">
    <location>
        <begin position="598"/>
        <end position="620"/>
    </location>
</feature>
<feature type="domain" description="Trimeric autotransporter adhesin YadA-like stalk" evidence="2">
    <location>
        <begin position="512"/>
        <end position="550"/>
    </location>
</feature>
<protein>
    <submittedName>
        <fullName evidence="3">Autotransporter adhesin</fullName>
    </submittedName>
</protein>
<evidence type="ECO:0000259" key="2">
    <source>
        <dbReference type="Pfam" id="PF05662"/>
    </source>
</evidence>
<dbReference type="Pfam" id="PF05658">
    <property type="entry name" value="YadA_head"/>
    <property type="match status" value="7"/>
</dbReference>
<dbReference type="Gene3D" id="2.150.10.10">
    <property type="entry name" value="Serralysin-like metalloprotease, C-terminal"/>
    <property type="match status" value="5"/>
</dbReference>
<feature type="domain" description="Trimeric autotransporter adhesin YadA-like stalk" evidence="2">
    <location>
        <begin position="1086"/>
        <end position="1125"/>
    </location>
</feature>
<feature type="domain" description="Trimeric autotransporter adhesin YadA-like head" evidence="1">
    <location>
        <begin position="685"/>
        <end position="706"/>
    </location>
</feature>
<evidence type="ECO:0000259" key="1">
    <source>
        <dbReference type="Pfam" id="PF05658"/>
    </source>
</evidence>
<feature type="domain" description="Trimeric autotransporter adhesin YadA-like stalk" evidence="2">
    <location>
        <begin position="751"/>
        <end position="792"/>
    </location>
</feature>
<gene>
    <name evidence="3" type="ORF">GGR08_000310</name>
</gene>
<dbReference type="GO" id="GO:0019867">
    <property type="term" value="C:outer membrane"/>
    <property type="evidence" value="ECO:0007669"/>
    <property type="project" value="InterPro"/>
</dbReference>
<evidence type="ECO:0000313" key="4">
    <source>
        <dbReference type="Proteomes" id="UP000585970"/>
    </source>
</evidence>
<dbReference type="CDD" id="cd12820">
    <property type="entry name" value="LbR_YadA-like"/>
    <property type="match status" value="2"/>
</dbReference>
<dbReference type="InterPro" id="IPR008635">
    <property type="entry name" value="Coiled_stalk_dom"/>
</dbReference>
<dbReference type="Proteomes" id="UP000585970">
    <property type="component" value="Unassembled WGS sequence"/>
</dbReference>
<feature type="domain" description="Trimeric autotransporter adhesin YadA-like head" evidence="1">
    <location>
        <begin position="558"/>
        <end position="583"/>
    </location>
</feature>
<feature type="domain" description="Trimeric autotransporter adhesin YadA-like stalk" evidence="2">
    <location>
        <begin position="1425"/>
        <end position="1462"/>
    </location>
</feature>
<feature type="domain" description="Trimeric autotransporter adhesin YadA-like stalk" evidence="2">
    <location>
        <begin position="1222"/>
        <end position="1255"/>
    </location>
</feature>
<feature type="domain" description="Trimeric autotransporter adhesin YadA-like stalk" evidence="2">
    <location>
        <begin position="1296"/>
        <end position="1329"/>
    </location>
</feature>
<evidence type="ECO:0000313" key="3">
    <source>
        <dbReference type="EMBL" id="MBB4076029.1"/>
    </source>
</evidence>
<dbReference type="SUPFAM" id="SSF101967">
    <property type="entry name" value="Adhesin YadA, collagen-binding domain"/>
    <property type="match status" value="5"/>
</dbReference>
<feature type="non-terminal residue" evidence="3">
    <location>
        <position position="1471"/>
    </location>
</feature>
<sequence>MKKLYAIQRASYLKVSRFSCVRVFSLAMSVLLLSNISSVFASNLAITAAVNLSQNLPAVNYKFGSHGSVVLSGDDDYCGADHVIGREASIPRRAAAITAEEEYRRFLEQPTFNGYSPYSQSDRQQIWDKEGRTTGDIGYMGIYATKGDQDIMPEAFGVYSFATGCGSAAQGSYSTAFGANAVARTGGSQAFGVAALAAGRVSVAIGVSSEATGDSAIALGGLSKANGIRSVAIGTRARAVGADSIAIGSSAEDNVNITLASGDKALAIGPNAQALVSGGVAIGADSVSNISAGVKGYSPLGEQKLGIDNFVWKSKQGAFSVGNIDAGITRQIVGVAAGLQDTDAVNVAQLKDLEVFVRRHAWRVSFDKDDPIIFSYDSEMNFSAGSNNFNVTRGDQENEIKFDLARKITLDSIIAGNNVFDSTGLKIKGGPQITNFGIDVRSKKITNIADGTDVTDAVNFGQLDKVKEEVQEQIAANSFIKQDSKTKYITIGKETVGDKIDITSQNGSSRTISGIKAGIVDTDAVNFAQLKAVEEAAAAAVKGLKINTTNEFFHDPSAVGEDSVAIGNGANANFSGGIAIGVDATIVRENNPKGDPLNAIAIGVGAKVIGVYSIAIGHNAFASAGDSFAFGTGSKAKADGAFAMGRGAEASSMWSFALGASAKVTENARNSVAIGWLAKADSMWSFALGAKTEATVMNGVAIGAGSVVDVAAGVAGYDPRTRGDAKNSDIMWKATLGALSVGAVKKDKTRQIIGVAAGTSDTDAVNVAQLKALQDSIITSWDLSVNGANATSVTSTSPMDLAVGSSNLNITKGEYDNKVKFDLAKDLMLNSIKLGRKSLSDDEEALSYAEAGLVTLDETGLIIKDGPQVTIAGINAGSKKITGVAEGTEKTDAVNFLQLKTVEKDIKEQVAANSFVKQNAETQHITIGKEVGGDKMDIANNKNEKRTLTGIKAGTLSEASNEAVIGSQLFTTNNKVDALSNNLQTVTTNIAQSFGGGAEYKDGKWIAPTFKVGTVNTDGEEKEHIYHNVAEALSEVGNSVTNVKNKITKEVNNIVTTVRSDSLLWNANDQVFSAQHGNDGNKTNSKITHLLDGDITSGSTDAVTGNQLNFLGNKVASYFGGNAKYENGTWVDPIFKIKRVKIDGTEDEQSYTSVAAAFEGVGAAFTNIKSEITNQINNAITNVQGDSLVKKDATTNHITIGKEVAGDEINIANNTNEARILSGVKDAVKANEAVNKGQLDKSIENANNEITNKFEKFTEKITKVTQEIQSDALLWSQSDNAFSAQHGKDDEKINSKITHLKAGDISVDSHDAINGSQLYTLGRSFARSLGGDGSYEEGQWVSPTFTVKSFKEEGAVTDTAYDNVASAFAGVGDSFEKVTIHFANIKAEISKEIDTVQSSALMWDKSKGAFVAEHEQEGNKTNSKLTSLADGDISATSTEAVNGSQLYLMNTTLASYFGGGAGYENGQWIAP</sequence>
<feature type="domain" description="Trimeric autotransporter adhesin YadA-like stalk" evidence="2">
    <location>
        <begin position="880"/>
        <end position="908"/>
    </location>
</feature>
<dbReference type="Gene3D" id="6.10.250.2030">
    <property type="match status" value="3"/>
</dbReference>
<feature type="domain" description="Trimeric autotransporter adhesin YadA-like head" evidence="1">
    <location>
        <begin position="622"/>
        <end position="648"/>
    </location>
</feature>
<dbReference type="InterPro" id="IPR011049">
    <property type="entry name" value="Serralysin-like_metalloprot_C"/>
</dbReference>
<dbReference type="InterPro" id="IPR008640">
    <property type="entry name" value="Adhesin_Head_dom"/>
</dbReference>